<name>A0A8H4HYN6_ASPFM</name>
<sequence length="327" mass="35629">MPLLLASLLLSNVISVPNPRPTGIPACYNSAQDTLRQVLGAPVARICTRRFPCLVFYLCEFLLRVSGLSLFVQSTLPTPLRGKMSPPDWGTRRSCEEQNAVHFQPGNLLRDSGVTALRELKTKHADKASTWPILLGNNFLCLLAVDAYQTIAEDFADLIHPFRFNQAQQAAITRLRALPGGIMLTAPSNDVVNDLPVAIEEVLSFAVMLSPPKKIFWYVQIEPLNFSTSWSRSGGGTGRPRANSADEDAQAELIQTHAEECLRLMLGQSSSRLGVQALDDLGLPPTLARFEGVSPIATTVIPSGRPNRAGEVPHQPSGRSSRGRVVE</sequence>
<organism evidence="1 2">
    <name type="scientific">Aspergillus fumigatus</name>
    <name type="common">Neosartorya fumigata</name>
    <dbReference type="NCBI Taxonomy" id="746128"/>
    <lineage>
        <taxon>Eukaryota</taxon>
        <taxon>Fungi</taxon>
        <taxon>Dikarya</taxon>
        <taxon>Ascomycota</taxon>
        <taxon>Pezizomycotina</taxon>
        <taxon>Eurotiomycetes</taxon>
        <taxon>Eurotiomycetidae</taxon>
        <taxon>Eurotiales</taxon>
        <taxon>Aspergillaceae</taxon>
        <taxon>Aspergillus</taxon>
        <taxon>Aspergillus subgen. Fumigati</taxon>
    </lineage>
</organism>
<gene>
    <name evidence="1" type="ORF">KXV57_005702</name>
</gene>
<comment type="caution">
    <text evidence="1">The sequence shown here is derived from an EMBL/GenBank/DDBJ whole genome shotgun (WGS) entry which is preliminary data.</text>
</comment>
<proteinExistence type="predicted"/>
<protein>
    <submittedName>
        <fullName evidence="1">Uncharacterized protein</fullName>
    </submittedName>
</protein>
<dbReference type="EMBL" id="JAIBSC010000004">
    <property type="protein sequence ID" value="KAH1910932.1"/>
    <property type="molecule type" value="Genomic_DNA"/>
</dbReference>
<dbReference type="AlphaFoldDB" id="A0A8H4HYN6"/>
<reference evidence="1" key="1">
    <citation type="submission" date="2021-08" db="EMBL/GenBank/DDBJ databases">
        <title>Global Aspergillus fumigatus from environmental and clinical sources.</title>
        <authorList>
            <person name="Barber A."/>
            <person name="Sae-Ong T."/>
        </authorList>
    </citation>
    <scope>NUCLEOTIDE SEQUENCE</scope>
    <source>
        <strain evidence="1">NRZ-2016-071</strain>
    </source>
</reference>
<accession>A0A8H4HYN6</accession>
<dbReference type="Proteomes" id="UP000813423">
    <property type="component" value="Unassembled WGS sequence"/>
</dbReference>
<evidence type="ECO:0000313" key="1">
    <source>
        <dbReference type="EMBL" id="KAH1910932.1"/>
    </source>
</evidence>
<evidence type="ECO:0000313" key="2">
    <source>
        <dbReference type="Proteomes" id="UP000813423"/>
    </source>
</evidence>